<dbReference type="Proteomes" id="UP000077202">
    <property type="component" value="Unassembled WGS sequence"/>
</dbReference>
<name>A0A176WPN4_MARPO</name>
<keyword evidence="3" id="KW-1185">Reference proteome</keyword>
<dbReference type="EMBL" id="LVLJ01000275">
    <property type="protein sequence ID" value="OAE35067.1"/>
    <property type="molecule type" value="Genomic_DNA"/>
</dbReference>
<gene>
    <name evidence="2" type="ORF">AXG93_1679s1000</name>
</gene>
<evidence type="ECO:0000313" key="2">
    <source>
        <dbReference type="EMBL" id="OAE35067.1"/>
    </source>
</evidence>
<evidence type="ECO:0000256" key="1">
    <source>
        <dbReference type="SAM" id="MobiDB-lite"/>
    </source>
</evidence>
<accession>A0A176WPN4</accession>
<reference evidence="2" key="1">
    <citation type="submission" date="2016-03" db="EMBL/GenBank/DDBJ databases">
        <title>Mechanisms controlling the formation of the plant cell surface in tip-growing cells are functionally conserved among land plants.</title>
        <authorList>
            <person name="Honkanen S."/>
            <person name="Jones V.A."/>
            <person name="Morieri G."/>
            <person name="Champion C."/>
            <person name="Hetherington A.J."/>
            <person name="Kelly S."/>
            <person name="Saint-Marcoux D."/>
            <person name="Proust H."/>
            <person name="Prescott H."/>
            <person name="Dolan L."/>
        </authorList>
    </citation>
    <scope>NUCLEOTIDE SEQUENCE [LARGE SCALE GENOMIC DNA]</scope>
    <source>
        <tissue evidence="2">Whole gametophyte</tissue>
    </source>
</reference>
<sequence length="265" mass="29319">MGRCAGSDGDLVLEKISVALTRTKEFSYGPLFSLKRQGTNGWKTADYLDPKKRAIALGIMHILRQTRMTYVTAWQRANRGLVAAEVSDSSVQKTMAPIMYEPEVAVGESKQHVEVGGSLEVLIEVPADTPAEPLKEGVEIVSPNSLSSERTRSAGSEETPQPKKDDELMKELTLSEKILEQVVAQVGGTAIEAPDVTLPSTLVEDVRPEEEKKTSGEEVKTLEVTFPDFLQVSVVPLLQYLHRKREKYAISKEVGFYVELIRNMT</sequence>
<proteinExistence type="predicted"/>
<feature type="compositionally biased region" description="Polar residues" evidence="1">
    <location>
        <begin position="142"/>
        <end position="159"/>
    </location>
</feature>
<organism evidence="2 3">
    <name type="scientific">Marchantia polymorpha subsp. ruderalis</name>
    <dbReference type="NCBI Taxonomy" id="1480154"/>
    <lineage>
        <taxon>Eukaryota</taxon>
        <taxon>Viridiplantae</taxon>
        <taxon>Streptophyta</taxon>
        <taxon>Embryophyta</taxon>
        <taxon>Marchantiophyta</taxon>
        <taxon>Marchantiopsida</taxon>
        <taxon>Marchantiidae</taxon>
        <taxon>Marchantiales</taxon>
        <taxon>Marchantiaceae</taxon>
        <taxon>Marchantia</taxon>
    </lineage>
</organism>
<comment type="caution">
    <text evidence="2">The sequence shown here is derived from an EMBL/GenBank/DDBJ whole genome shotgun (WGS) entry which is preliminary data.</text>
</comment>
<protein>
    <submittedName>
        <fullName evidence="2">Uncharacterized protein</fullName>
    </submittedName>
</protein>
<feature type="region of interest" description="Disordered" evidence="1">
    <location>
        <begin position="133"/>
        <end position="166"/>
    </location>
</feature>
<dbReference type="AlphaFoldDB" id="A0A176WPN4"/>
<evidence type="ECO:0000313" key="3">
    <source>
        <dbReference type="Proteomes" id="UP000077202"/>
    </source>
</evidence>